<feature type="domain" description="Ketopantoate reductase C-terminal" evidence="5">
    <location>
        <begin position="355"/>
        <end position="478"/>
    </location>
</feature>
<dbReference type="InterPro" id="IPR013752">
    <property type="entry name" value="KPA_reductase"/>
</dbReference>
<comment type="similarity">
    <text evidence="1">Belongs to the ketopantoate reductase family.</text>
</comment>
<reference evidence="6 7" key="1">
    <citation type="journal article" date="2011" name="Cell">
        <title>Insight into structure and assembly of the nuclear pore complex by utilizing the genome of a eukaryotic thermophile.</title>
        <authorList>
            <person name="Amlacher S."/>
            <person name="Sarges P."/>
            <person name="Flemming D."/>
            <person name="van Noort V."/>
            <person name="Kunze R."/>
            <person name="Devos D.P."/>
            <person name="Arumugam M."/>
            <person name="Bork P."/>
            <person name="Hurt E."/>
        </authorList>
    </citation>
    <scope>NUCLEOTIDE SEQUENCE [LARGE SCALE GENOMIC DNA]</scope>
    <source>
        <strain evidence="7">DSM 1495 / CBS 144.50 / IMI 039719</strain>
    </source>
</reference>
<dbReference type="AlphaFoldDB" id="G0S1C5"/>
<dbReference type="SUPFAM" id="SSF51735">
    <property type="entry name" value="NAD(P)-binding Rossmann-fold domains"/>
    <property type="match status" value="1"/>
</dbReference>
<proteinExistence type="inferred from homology"/>
<evidence type="ECO:0000259" key="5">
    <source>
        <dbReference type="Pfam" id="PF08546"/>
    </source>
</evidence>
<dbReference type="PANTHER" id="PTHR43765">
    <property type="entry name" value="2-DEHYDROPANTOATE 2-REDUCTASE-RELATED"/>
    <property type="match status" value="1"/>
</dbReference>
<dbReference type="SUPFAM" id="SSF48179">
    <property type="entry name" value="6-phosphogluconate dehydrogenase C-terminal domain-like"/>
    <property type="match status" value="1"/>
</dbReference>
<keyword evidence="3" id="KW-0560">Oxidoreductase</keyword>
<evidence type="ECO:0000256" key="1">
    <source>
        <dbReference type="ARBA" id="ARBA00007870"/>
    </source>
</evidence>
<dbReference type="HOGENOM" id="CLU_031468_10_4_1"/>
<gene>
    <name evidence="6" type="ORF">CTHT_0013110</name>
</gene>
<dbReference type="Gene3D" id="1.10.1040.10">
    <property type="entry name" value="N-(1-d-carboxylethyl)-l-norvaline Dehydrogenase, domain 2"/>
    <property type="match status" value="1"/>
</dbReference>
<dbReference type="PANTHER" id="PTHR43765:SF2">
    <property type="entry name" value="2-DEHYDROPANTOATE 2-REDUCTASE"/>
    <property type="match status" value="1"/>
</dbReference>
<dbReference type="OrthoDB" id="73846at2759"/>
<name>G0S1C5_CHATD</name>
<dbReference type="Proteomes" id="UP000008066">
    <property type="component" value="Unassembled WGS sequence"/>
</dbReference>
<dbReference type="EMBL" id="GL988039">
    <property type="protein sequence ID" value="EGS22835.1"/>
    <property type="molecule type" value="Genomic_DNA"/>
</dbReference>
<feature type="domain" description="Ketopantoate reductase N-terminal" evidence="4">
    <location>
        <begin position="137"/>
        <end position="260"/>
    </location>
</feature>
<evidence type="ECO:0000259" key="4">
    <source>
        <dbReference type="Pfam" id="PF02558"/>
    </source>
</evidence>
<dbReference type="RefSeq" id="XP_006691827.1">
    <property type="nucleotide sequence ID" value="XM_006691764.1"/>
</dbReference>
<dbReference type="InterPro" id="IPR013328">
    <property type="entry name" value="6PGD_dom2"/>
</dbReference>
<dbReference type="InterPro" id="IPR013332">
    <property type="entry name" value="KPR_N"/>
</dbReference>
<dbReference type="Pfam" id="PF02558">
    <property type="entry name" value="ApbA"/>
    <property type="match status" value="1"/>
</dbReference>
<evidence type="ECO:0000256" key="2">
    <source>
        <dbReference type="ARBA" id="ARBA00022857"/>
    </source>
</evidence>
<protein>
    <submittedName>
        <fullName evidence="6">2-dehydropantoate 2-reductase-like protein</fullName>
    </submittedName>
</protein>
<keyword evidence="7" id="KW-1185">Reference proteome</keyword>
<dbReference type="InterPro" id="IPR050838">
    <property type="entry name" value="Ketopantoate_reductase"/>
</dbReference>
<evidence type="ECO:0000313" key="7">
    <source>
        <dbReference type="Proteomes" id="UP000008066"/>
    </source>
</evidence>
<keyword evidence="2" id="KW-0521">NADP</keyword>
<organism evidence="7">
    <name type="scientific">Chaetomium thermophilum (strain DSM 1495 / CBS 144.50 / IMI 039719)</name>
    <name type="common">Thermochaetoides thermophila</name>
    <dbReference type="NCBI Taxonomy" id="759272"/>
    <lineage>
        <taxon>Eukaryota</taxon>
        <taxon>Fungi</taxon>
        <taxon>Dikarya</taxon>
        <taxon>Ascomycota</taxon>
        <taxon>Pezizomycotina</taxon>
        <taxon>Sordariomycetes</taxon>
        <taxon>Sordariomycetidae</taxon>
        <taxon>Sordariales</taxon>
        <taxon>Chaetomiaceae</taxon>
        <taxon>Thermochaetoides</taxon>
    </lineage>
</organism>
<dbReference type="Pfam" id="PF08546">
    <property type="entry name" value="ApbA_C"/>
    <property type="match status" value="1"/>
</dbReference>
<dbReference type="GO" id="GO:0008677">
    <property type="term" value="F:2-dehydropantoate 2-reductase activity"/>
    <property type="evidence" value="ECO:0007669"/>
    <property type="project" value="TreeGrafter"/>
</dbReference>
<dbReference type="InterPro" id="IPR008927">
    <property type="entry name" value="6-PGluconate_DH-like_C_sf"/>
</dbReference>
<dbReference type="KEGG" id="cthr:CTHT_0013110"/>
<evidence type="ECO:0000313" key="6">
    <source>
        <dbReference type="EMBL" id="EGS22835.1"/>
    </source>
</evidence>
<dbReference type="GeneID" id="18255349"/>
<dbReference type="GO" id="GO:0005739">
    <property type="term" value="C:mitochondrion"/>
    <property type="evidence" value="ECO:0007669"/>
    <property type="project" value="TreeGrafter"/>
</dbReference>
<sequence length="499" mass="57182">MIGPGQILIPILTTVISNHPRDHPPPERPQLPSIFHRSYAHAGPPFLFLRFTRTDEYEHHGEAEVPQEQHIAEHEYVEGGHRVQYSESHGQHLDHQLRIQEQVSMWDAPSGEHPVRPPMGRERLWEILKPFKPSEQIYVMGLNRVGRYITHALAGCQTIPPPRYILHEQHLREQWELSHRRIVLHRGPETIIRDRIIAENTWRGVRQRRDPIENLVVTVPAGQVLQALKTIRHRLDHRSTILLINDGLGVAEDLINAYFPDELTRPIFLLGYSSTALAHTDHLYSVAEVHPGRLYLTLWQQPPDPNLPFRLRRHPPLERTVRGTHFLRLLTAMPGLSAGGFPLSSFYKHKLPATAFRAIVDPLAAMLDCNYEKLAQNRSALALMDRLIGEVASVIARLPECTDRERQARQVTGIASSLRKEVLLKLRLMRSADSPMRSRLSRGYDTDLDYTVGYFVRRGRELRVDVSGLEAVMFAAKAKLVETKKEREDEVPLVLPLPE</sequence>
<dbReference type="STRING" id="759272.G0S1C5"/>
<dbReference type="OMA" id="TTVCLMT"/>
<dbReference type="eggNOG" id="ENOG502QPT5">
    <property type="taxonomic scope" value="Eukaryota"/>
</dbReference>
<accession>G0S1C5</accession>
<dbReference type="GO" id="GO:0050661">
    <property type="term" value="F:NADP binding"/>
    <property type="evidence" value="ECO:0007669"/>
    <property type="project" value="TreeGrafter"/>
</dbReference>
<evidence type="ECO:0000256" key="3">
    <source>
        <dbReference type="ARBA" id="ARBA00023002"/>
    </source>
</evidence>
<dbReference type="InterPro" id="IPR036291">
    <property type="entry name" value="NAD(P)-bd_dom_sf"/>
</dbReference>